<feature type="transmembrane region" description="Helical" evidence="1">
    <location>
        <begin position="6"/>
        <end position="23"/>
    </location>
</feature>
<evidence type="ECO:0000313" key="3">
    <source>
        <dbReference type="Proteomes" id="UP000178404"/>
    </source>
</evidence>
<proteinExistence type="predicted"/>
<feature type="transmembrane region" description="Helical" evidence="1">
    <location>
        <begin position="102"/>
        <end position="120"/>
    </location>
</feature>
<accession>A0A1G2TWA2</accession>
<name>A0A1G2TWA2_9BACT</name>
<keyword evidence="1" id="KW-0472">Membrane</keyword>
<organism evidence="2 3">
    <name type="scientific">Candidatus Zambryskibacteria bacterium RIFCSPLOWO2_01_FULL_35_19</name>
    <dbReference type="NCBI Taxonomy" id="1802757"/>
    <lineage>
        <taxon>Bacteria</taxon>
        <taxon>Candidatus Zambryskiibacteriota</taxon>
    </lineage>
</organism>
<reference evidence="2 3" key="1">
    <citation type="journal article" date="2016" name="Nat. Commun.">
        <title>Thousands of microbial genomes shed light on interconnected biogeochemical processes in an aquifer system.</title>
        <authorList>
            <person name="Anantharaman K."/>
            <person name="Brown C.T."/>
            <person name="Hug L.A."/>
            <person name="Sharon I."/>
            <person name="Castelle C.J."/>
            <person name="Probst A.J."/>
            <person name="Thomas B.C."/>
            <person name="Singh A."/>
            <person name="Wilkins M.J."/>
            <person name="Karaoz U."/>
            <person name="Brodie E.L."/>
            <person name="Williams K.H."/>
            <person name="Hubbard S.S."/>
            <person name="Banfield J.F."/>
        </authorList>
    </citation>
    <scope>NUCLEOTIDE SEQUENCE [LARGE SCALE GENOMIC DNA]</scope>
</reference>
<gene>
    <name evidence="2" type="ORF">A3A90_01215</name>
</gene>
<keyword evidence="1" id="KW-0812">Transmembrane</keyword>
<comment type="caution">
    <text evidence="2">The sequence shown here is derived from an EMBL/GenBank/DDBJ whole genome shotgun (WGS) entry which is preliminary data.</text>
</comment>
<sequence length="127" mass="14112">MFETLNSFVLTILAVMAVVVYTGKEMQHRGILKVKRPTHVRRFRSAEAGQDLIEYALMAGFVAVAAGAILPNVVDDIKIVYQRIGVIMETTDVNFFSSEITATRIACAILAVLFLGLIVVRRRKNLD</sequence>
<evidence type="ECO:0000256" key="1">
    <source>
        <dbReference type="SAM" id="Phobius"/>
    </source>
</evidence>
<protein>
    <recommendedName>
        <fullName evidence="4">Flp/Fap pilin component</fullName>
    </recommendedName>
</protein>
<evidence type="ECO:0000313" key="2">
    <source>
        <dbReference type="EMBL" id="OHB01453.1"/>
    </source>
</evidence>
<dbReference type="EMBL" id="MHWA01000014">
    <property type="protein sequence ID" value="OHB01453.1"/>
    <property type="molecule type" value="Genomic_DNA"/>
</dbReference>
<keyword evidence="1" id="KW-1133">Transmembrane helix</keyword>
<feature type="transmembrane region" description="Helical" evidence="1">
    <location>
        <begin position="52"/>
        <end position="70"/>
    </location>
</feature>
<dbReference type="AlphaFoldDB" id="A0A1G2TWA2"/>
<dbReference type="Proteomes" id="UP000178404">
    <property type="component" value="Unassembled WGS sequence"/>
</dbReference>
<evidence type="ECO:0008006" key="4">
    <source>
        <dbReference type="Google" id="ProtNLM"/>
    </source>
</evidence>